<dbReference type="EMBL" id="KB296957">
    <property type="protein sequence ID" value="ELU11117.1"/>
    <property type="molecule type" value="Genomic_DNA"/>
</dbReference>
<dbReference type="PRINTS" id="PR00081">
    <property type="entry name" value="GDHRDH"/>
</dbReference>
<dbReference type="SUPFAM" id="SSF51735">
    <property type="entry name" value="NAD(P)-binding Rossmann-fold domains"/>
    <property type="match status" value="1"/>
</dbReference>
<evidence type="ECO:0000256" key="2">
    <source>
        <dbReference type="ARBA" id="ARBA00023002"/>
    </source>
</evidence>
<evidence type="ECO:0000256" key="1">
    <source>
        <dbReference type="ARBA" id="ARBA00006484"/>
    </source>
</evidence>
<keyword evidence="3" id="KW-0472">Membrane</keyword>
<reference evidence="6" key="1">
    <citation type="submission" date="2012-12" db="EMBL/GenBank/DDBJ databases">
        <authorList>
            <person name="Hellsten U."/>
            <person name="Grimwood J."/>
            <person name="Chapman J.A."/>
            <person name="Shapiro H."/>
            <person name="Aerts A."/>
            <person name="Otillar R.P."/>
            <person name="Terry A.Y."/>
            <person name="Boore J.L."/>
            <person name="Simakov O."/>
            <person name="Marletaz F."/>
            <person name="Cho S.-J."/>
            <person name="Edsinger-Gonzales E."/>
            <person name="Havlak P."/>
            <person name="Kuo D.-H."/>
            <person name="Larsson T."/>
            <person name="Lv J."/>
            <person name="Arendt D."/>
            <person name="Savage R."/>
            <person name="Osoegawa K."/>
            <person name="de Jong P."/>
            <person name="Lindberg D.R."/>
            <person name="Seaver E.C."/>
            <person name="Weisblat D.A."/>
            <person name="Putnam N.H."/>
            <person name="Grigoriev I.V."/>
            <person name="Rokhsar D.S."/>
        </authorList>
    </citation>
    <scope>NUCLEOTIDE SEQUENCE</scope>
    <source>
        <strain evidence="6">I ESC-2004</strain>
    </source>
</reference>
<evidence type="ECO:0000256" key="3">
    <source>
        <dbReference type="SAM" id="Phobius"/>
    </source>
</evidence>
<dbReference type="AlphaFoldDB" id="R7UXW6"/>
<keyword evidence="6" id="KW-1185">Reference proteome</keyword>
<dbReference type="InterPro" id="IPR036291">
    <property type="entry name" value="NAD(P)-bd_dom_sf"/>
</dbReference>
<keyword evidence="3" id="KW-0812">Transmembrane</keyword>
<organism evidence="4">
    <name type="scientific">Capitella teleta</name>
    <name type="common">Polychaete worm</name>
    <dbReference type="NCBI Taxonomy" id="283909"/>
    <lineage>
        <taxon>Eukaryota</taxon>
        <taxon>Metazoa</taxon>
        <taxon>Spiralia</taxon>
        <taxon>Lophotrochozoa</taxon>
        <taxon>Annelida</taxon>
        <taxon>Polychaeta</taxon>
        <taxon>Sedentaria</taxon>
        <taxon>Scolecida</taxon>
        <taxon>Capitellidae</taxon>
        <taxon>Capitella</taxon>
    </lineage>
</organism>
<keyword evidence="2" id="KW-0560">Oxidoreductase</keyword>
<proteinExistence type="inferred from homology"/>
<evidence type="ECO:0000313" key="4">
    <source>
        <dbReference type="EMBL" id="ELU11117.1"/>
    </source>
</evidence>
<dbReference type="HOGENOM" id="CLU_010194_44_5_1"/>
<dbReference type="PANTHER" id="PTHR24320:SF226">
    <property type="entry name" value="RETINOL DEHYDROGENASE 11"/>
    <property type="match status" value="1"/>
</dbReference>
<dbReference type="PANTHER" id="PTHR24320">
    <property type="entry name" value="RETINOL DEHYDROGENASE"/>
    <property type="match status" value="1"/>
</dbReference>
<dbReference type="GO" id="GO:0016491">
    <property type="term" value="F:oxidoreductase activity"/>
    <property type="evidence" value="ECO:0007669"/>
    <property type="project" value="UniProtKB-KW"/>
</dbReference>
<dbReference type="Pfam" id="PF00106">
    <property type="entry name" value="adh_short"/>
    <property type="match status" value="1"/>
</dbReference>
<dbReference type="EnsemblMetazoa" id="CapteT5178">
    <property type="protein sequence ID" value="CapteP5178"/>
    <property type="gene ID" value="CapteG5178"/>
</dbReference>
<dbReference type="InterPro" id="IPR002347">
    <property type="entry name" value="SDR_fam"/>
</dbReference>
<comment type="similarity">
    <text evidence="1">Belongs to the short-chain dehydrogenases/reductases (SDR) family.</text>
</comment>
<dbReference type="OMA" id="MNIARQH"/>
<evidence type="ECO:0000313" key="6">
    <source>
        <dbReference type="Proteomes" id="UP000014760"/>
    </source>
</evidence>
<name>R7UXW6_CAPTE</name>
<dbReference type="Gene3D" id="3.40.50.720">
    <property type="entry name" value="NAD(P)-binding Rossmann-like Domain"/>
    <property type="match status" value="1"/>
</dbReference>
<dbReference type="Proteomes" id="UP000014760">
    <property type="component" value="Unassembled WGS sequence"/>
</dbReference>
<gene>
    <name evidence="4" type="ORF">CAPTEDRAFT_5178</name>
</gene>
<evidence type="ECO:0000313" key="5">
    <source>
        <dbReference type="EnsemblMetazoa" id="CapteP5178"/>
    </source>
</evidence>
<dbReference type="EMBL" id="AMQN01005851">
    <property type="status" value="NOT_ANNOTATED_CDS"/>
    <property type="molecule type" value="Genomic_DNA"/>
</dbReference>
<keyword evidence="3" id="KW-1133">Transmembrane helix</keyword>
<feature type="transmembrane region" description="Helical" evidence="3">
    <location>
        <begin position="217"/>
        <end position="237"/>
    </location>
</feature>
<dbReference type="OrthoDB" id="191139at2759"/>
<dbReference type="STRING" id="283909.R7UXW6"/>
<protein>
    <submittedName>
        <fullName evidence="4 5">Uncharacterized protein</fullName>
    </submittedName>
</protein>
<sequence length="292" mass="32887">MTGRVMIVTGANSGIGYEVARYLAEGGNDVVLACRDKDKGEDAVQRIQRDLPNSLVQAMTLDLSSSTSIREFVREFARKKKKLSVLVNNAGVALNSKDQTRKTNKDGNEITMAVNHLGPFLLTNLLVDYLIQTAHILGDSRIVNVTCAAHDHENSSYKNSKLCNVLFTYQLADKLKGTHVTCNCIDPENFRTSYANIFKPQNSQTMTRFFFAPWKLMLKYMIILCLIIHFLTFFFLIPKGETGKFYKDGVPDRSSIESYDVDLQKSVWRMSSKLMNIRSSNLGDDLDDISLS</sequence>
<accession>R7UXW6</accession>
<reference evidence="5" key="3">
    <citation type="submission" date="2015-06" db="UniProtKB">
        <authorList>
            <consortium name="EnsemblMetazoa"/>
        </authorList>
    </citation>
    <scope>IDENTIFICATION</scope>
</reference>
<reference evidence="4 6" key="2">
    <citation type="journal article" date="2013" name="Nature">
        <title>Insights into bilaterian evolution from three spiralian genomes.</title>
        <authorList>
            <person name="Simakov O."/>
            <person name="Marletaz F."/>
            <person name="Cho S.J."/>
            <person name="Edsinger-Gonzales E."/>
            <person name="Havlak P."/>
            <person name="Hellsten U."/>
            <person name="Kuo D.H."/>
            <person name="Larsson T."/>
            <person name="Lv J."/>
            <person name="Arendt D."/>
            <person name="Savage R."/>
            <person name="Osoegawa K."/>
            <person name="de Jong P."/>
            <person name="Grimwood J."/>
            <person name="Chapman J.A."/>
            <person name="Shapiro H."/>
            <person name="Aerts A."/>
            <person name="Otillar R.P."/>
            <person name="Terry A.Y."/>
            <person name="Boore J.L."/>
            <person name="Grigoriev I.V."/>
            <person name="Lindberg D.R."/>
            <person name="Seaver E.C."/>
            <person name="Weisblat D.A."/>
            <person name="Putnam N.H."/>
            <person name="Rokhsar D.S."/>
        </authorList>
    </citation>
    <scope>NUCLEOTIDE SEQUENCE</scope>
    <source>
        <strain evidence="4 6">I ESC-2004</strain>
    </source>
</reference>